<gene>
    <name evidence="5" type="primary">truB</name>
    <name evidence="7" type="ORF">COT80_04735</name>
</gene>
<dbReference type="SUPFAM" id="SSF55821">
    <property type="entry name" value="YrdC/RibB"/>
    <property type="match status" value="1"/>
</dbReference>
<feature type="active site" description="Nucleophile" evidence="5">
    <location>
        <position position="37"/>
    </location>
</feature>
<comment type="catalytic activity">
    <reaction evidence="1 5">
        <text>uridine(55) in tRNA = pseudouridine(55) in tRNA</text>
        <dbReference type="Rhea" id="RHEA:42532"/>
        <dbReference type="Rhea" id="RHEA-COMP:10101"/>
        <dbReference type="Rhea" id="RHEA-COMP:10102"/>
        <dbReference type="ChEBI" id="CHEBI:65314"/>
        <dbReference type="ChEBI" id="CHEBI:65315"/>
        <dbReference type="EC" id="5.4.99.25"/>
    </reaction>
</comment>
<dbReference type="PANTHER" id="PTHR13767">
    <property type="entry name" value="TRNA-PSEUDOURIDINE SYNTHASE"/>
    <property type="match status" value="1"/>
</dbReference>
<evidence type="ECO:0000256" key="3">
    <source>
        <dbReference type="ARBA" id="ARBA00022694"/>
    </source>
</evidence>
<dbReference type="PANTHER" id="PTHR13767:SF2">
    <property type="entry name" value="PSEUDOURIDYLATE SYNTHASE TRUB1"/>
    <property type="match status" value="1"/>
</dbReference>
<dbReference type="NCBIfam" id="TIGR00057">
    <property type="entry name" value="L-threonylcarbamoyladenylate synthase"/>
    <property type="match status" value="1"/>
</dbReference>
<reference evidence="8" key="1">
    <citation type="submission" date="2017-09" db="EMBL/GenBank/DDBJ databases">
        <title>Depth-based differentiation of microbial function through sediment-hosted aquifers and enrichment of novel symbionts in the deep terrestrial subsurface.</title>
        <authorList>
            <person name="Probst A.J."/>
            <person name="Ladd B."/>
            <person name="Jarett J.K."/>
            <person name="Geller-Mcgrath D.E."/>
            <person name="Sieber C.M.K."/>
            <person name="Emerson J.B."/>
            <person name="Anantharaman K."/>
            <person name="Thomas B.C."/>
            <person name="Malmstrom R."/>
            <person name="Stieglmeier M."/>
            <person name="Klingl A."/>
            <person name="Woyke T."/>
            <person name="Ryan C.M."/>
            <person name="Banfield J.F."/>
        </authorList>
    </citation>
    <scope>NUCLEOTIDE SEQUENCE [LARGE SCALE GENOMIC DNA]</scope>
</reference>
<keyword evidence="4 5" id="KW-0413">Isomerase</keyword>
<evidence type="ECO:0000313" key="8">
    <source>
        <dbReference type="Proteomes" id="UP000229056"/>
    </source>
</evidence>
<dbReference type="SUPFAM" id="SSF55120">
    <property type="entry name" value="Pseudouridine synthase"/>
    <property type="match status" value="1"/>
</dbReference>
<dbReference type="NCBIfam" id="TIGR00431">
    <property type="entry name" value="TruB"/>
    <property type="match status" value="1"/>
</dbReference>
<name>A0A2H0W3V1_9BACT</name>
<dbReference type="InterPro" id="IPR017945">
    <property type="entry name" value="DHBP_synth_RibB-like_a/b_dom"/>
</dbReference>
<dbReference type="Pfam" id="PF01509">
    <property type="entry name" value="TruB_N"/>
    <property type="match status" value="1"/>
</dbReference>
<dbReference type="GO" id="GO:0031119">
    <property type="term" value="P:tRNA pseudouridine synthesis"/>
    <property type="evidence" value="ECO:0007669"/>
    <property type="project" value="UniProtKB-UniRule"/>
</dbReference>
<dbReference type="PROSITE" id="PS51163">
    <property type="entry name" value="YRDC"/>
    <property type="match status" value="1"/>
</dbReference>
<evidence type="ECO:0000259" key="6">
    <source>
        <dbReference type="PROSITE" id="PS51163"/>
    </source>
</evidence>
<evidence type="ECO:0000313" key="7">
    <source>
        <dbReference type="EMBL" id="PIS06042.1"/>
    </source>
</evidence>
<dbReference type="InterPro" id="IPR002501">
    <property type="entry name" value="PsdUridine_synth_N"/>
</dbReference>
<dbReference type="Pfam" id="PF16198">
    <property type="entry name" value="TruB_C_2"/>
    <property type="match status" value="1"/>
</dbReference>
<dbReference type="Gene3D" id="3.90.870.40">
    <property type="match status" value="1"/>
</dbReference>
<dbReference type="GO" id="GO:0003725">
    <property type="term" value="F:double-stranded RNA binding"/>
    <property type="evidence" value="ECO:0007669"/>
    <property type="project" value="InterPro"/>
</dbReference>
<dbReference type="InterPro" id="IPR006070">
    <property type="entry name" value="Sua5-like_dom"/>
</dbReference>
<accession>A0A2H0W3V1</accession>
<dbReference type="EC" id="5.4.99.25" evidence="5"/>
<evidence type="ECO:0000256" key="5">
    <source>
        <dbReference type="HAMAP-Rule" id="MF_01080"/>
    </source>
</evidence>
<evidence type="ECO:0000256" key="4">
    <source>
        <dbReference type="ARBA" id="ARBA00023235"/>
    </source>
</evidence>
<comment type="caution">
    <text evidence="7">The sequence shown here is derived from an EMBL/GenBank/DDBJ whole genome shotgun (WGS) entry which is preliminary data.</text>
</comment>
<comment type="similarity">
    <text evidence="2 5">Belongs to the pseudouridine synthase TruB family. Type 1 subfamily.</text>
</comment>
<dbReference type="InterPro" id="IPR020103">
    <property type="entry name" value="PsdUridine_synth_cat_dom_sf"/>
</dbReference>
<dbReference type="GO" id="GO:0160148">
    <property type="term" value="F:tRNA pseudouridine(55) synthase activity"/>
    <property type="evidence" value="ECO:0007669"/>
    <property type="project" value="UniProtKB-EC"/>
</dbReference>
<dbReference type="Gene3D" id="3.30.110.120">
    <property type="match status" value="1"/>
</dbReference>
<dbReference type="Gene3D" id="3.30.2350.10">
    <property type="entry name" value="Pseudouridine synthase"/>
    <property type="match status" value="1"/>
</dbReference>
<dbReference type="CDD" id="cd02573">
    <property type="entry name" value="PseudoU_synth_EcTruB"/>
    <property type="match status" value="1"/>
</dbReference>
<organism evidence="7 8">
    <name type="scientific">Candidatus Buchananbacteria bacterium CG10_big_fil_rev_8_21_14_0_10_33_19</name>
    <dbReference type="NCBI Taxonomy" id="1974525"/>
    <lineage>
        <taxon>Bacteria</taxon>
        <taxon>Candidatus Buchananiibacteriota</taxon>
    </lineage>
</organism>
<dbReference type="InterPro" id="IPR032819">
    <property type="entry name" value="TruB_C"/>
</dbReference>
<sequence length="399" mass="44425">MNIFAVYKPKGPSSYSLIAQIKKATGEQRVGHAGTLDPLAEGILVVGLGREATRQLDNIVRGEKEYVADIKLGISSTTDDEEGIKHIMQNIKHITRNEVSSSISKFIGVINQIPPVYSAIKVHGRRSYKLARNGESIELQARPVEIKSIKILKYKFPDLQIKVVCGSGVYIRSLARDIGTSLNTGAYMSGLKRTKVGDFNLKKTLSVDELSKKYFKQQIDILKKGGIGVVPTDTIYGLVGKALNKNTVERIYKVRKRSPDKPLIILISQISDLNKFGVKIDNKTKKILQKYWPGQVSVILGCHKKLDYLHRGTNSLAFRLPDNKWLRFLLRKTGPLVAPSANPEGLDPALTIRQAKKYFSNMVDFYIDRGKLESSPSTLVKIEAGNIIVLREGVVVIKK</sequence>
<comment type="function">
    <text evidence="5">Responsible for synthesis of pseudouridine from uracil-55 in the psi GC loop of transfer RNAs.</text>
</comment>
<dbReference type="Proteomes" id="UP000229056">
    <property type="component" value="Unassembled WGS sequence"/>
</dbReference>
<protein>
    <recommendedName>
        <fullName evidence="5">tRNA pseudouridine synthase B</fullName>
        <ecNumber evidence="5">5.4.99.25</ecNumber>
    </recommendedName>
    <alternativeName>
        <fullName evidence="5">tRNA pseudouridine(55) synthase</fullName>
        <shortName evidence="5">Psi55 synthase</shortName>
    </alternativeName>
    <alternativeName>
        <fullName evidence="5">tRNA pseudouridylate synthase</fullName>
    </alternativeName>
    <alternativeName>
        <fullName evidence="5">tRNA-uridine isomerase</fullName>
    </alternativeName>
</protein>
<dbReference type="HAMAP" id="MF_01080">
    <property type="entry name" value="TruB_bact"/>
    <property type="match status" value="1"/>
</dbReference>
<evidence type="ECO:0000256" key="1">
    <source>
        <dbReference type="ARBA" id="ARBA00000385"/>
    </source>
</evidence>
<dbReference type="Pfam" id="PF01300">
    <property type="entry name" value="Sua5_yciO_yrdC"/>
    <property type="match status" value="1"/>
</dbReference>
<dbReference type="EMBL" id="PEZY01000012">
    <property type="protein sequence ID" value="PIS06042.1"/>
    <property type="molecule type" value="Genomic_DNA"/>
</dbReference>
<evidence type="ECO:0000256" key="2">
    <source>
        <dbReference type="ARBA" id="ARBA00005642"/>
    </source>
</evidence>
<dbReference type="AlphaFoldDB" id="A0A2H0W3V1"/>
<keyword evidence="3 5" id="KW-0819">tRNA processing</keyword>
<proteinExistence type="inferred from homology"/>
<feature type="domain" description="YrdC-like" evidence="6">
    <location>
        <begin position="212"/>
        <end position="395"/>
    </location>
</feature>
<dbReference type="InterPro" id="IPR014780">
    <property type="entry name" value="tRNA_psdUridine_synth_TruB"/>
</dbReference>
<dbReference type="GO" id="GO:1990481">
    <property type="term" value="P:mRNA pseudouridine synthesis"/>
    <property type="evidence" value="ECO:0007669"/>
    <property type="project" value="TreeGrafter"/>
</dbReference>